<gene>
    <name evidence="1" type="ORF">OPT61_g8267</name>
</gene>
<comment type="caution">
    <text evidence="1">The sequence shown here is derived from an EMBL/GenBank/DDBJ whole genome shotgun (WGS) entry which is preliminary data.</text>
</comment>
<organism evidence="1 2">
    <name type="scientific">Boeremia exigua</name>
    <dbReference type="NCBI Taxonomy" id="749465"/>
    <lineage>
        <taxon>Eukaryota</taxon>
        <taxon>Fungi</taxon>
        <taxon>Dikarya</taxon>
        <taxon>Ascomycota</taxon>
        <taxon>Pezizomycotina</taxon>
        <taxon>Dothideomycetes</taxon>
        <taxon>Pleosporomycetidae</taxon>
        <taxon>Pleosporales</taxon>
        <taxon>Pleosporineae</taxon>
        <taxon>Didymellaceae</taxon>
        <taxon>Boeremia</taxon>
    </lineage>
</organism>
<protein>
    <submittedName>
        <fullName evidence="1">Uncharacterized protein</fullName>
    </submittedName>
</protein>
<evidence type="ECO:0000313" key="2">
    <source>
        <dbReference type="Proteomes" id="UP001153331"/>
    </source>
</evidence>
<dbReference type="EMBL" id="JAPHNI010000768">
    <property type="protein sequence ID" value="KAJ8108302.1"/>
    <property type="molecule type" value="Genomic_DNA"/>
</dbReference>
<keyword evidence="2" id="KW-1185">Reference proteome</keyword>
<sequence>MNPVKRTKKQACGGDNNRDDKEIRREPATQQKNNKEKAIRKAMQQVLGQQDVRFQSAEQELALHAVINRQTPFVVVLPTSRGKSLLFSVLACIEDAGVTAVVVPYQALIKDLVDRMQKCSINYIKVRKHTQRQGAAAAGGGGRVSSCHHVERLAAEAGTAEESPAAAVSDRAAYRNAPAGKRRRAGNEHAASVRNIHLSEYCLAEYAVLRVVVRAWQGAGDGADDVSTTAAAAARQGREGSGVLPQQAAVASGAAEAVADRWRRQASWREGGCSGAGGEGQGGADDEAEERRLGRAGDGRVYYWQQVSARADERLLGRQAGRVQQLRDSWVRLMRRRGLRVARRAERSERRVAAGARRAR</sequence>
<proteinExistence type="predicted"/>
<evidence type="ECO:0000313" key="1">
    <source>
        <dbReference type="EMBL" id="KAJ8108302.1"/>
    </source>
</evidence>
<reference evidence="1" key="1">
    <citation type="submission" date="2022-11" db="EMBL/GenBank/DDBJ databases">
        <title>Genome Sequence of Boeremia exigua.</title>
        <authorList>
            <person name="Buettner E."/>
        </authorList>
    </citation>
    <scope>NUCLEOTIDE SEQUENCE</scope>
    <source>
        <strain evidence="1">CU02</strain>
    </source>
</reference>
<dbReference type="Proteomes" id="UP001153331">
    <property type="component" value="Unassembled WGS sequence"/>
</dbReference>
<accession>A0ACC2HYZ3</accession>
<name>A0ACC2HYZ3_9PLEO</name>